<dbReference type="OrthoDB" id="1720377at2759"/>
<name>A0A2P5XWR4_GOSBA</name>
<organism evidence="1 2">
    <name type="scientific">Gossypium barbadense</name>
    <name type="common">Sea Island cotton</name>
    <name type="synonym">Hibiscus barbadensis</name>
    <dbReference type="NCBI Taxonomy" id="3634"/>
    <lineage>
        <taxon>Eukaryota</taxon>
        <taxon>Viridiplantae</taxon>
        <taxon>Streptophyta</taxon>
        <taxon>Embryophyta</taxon>
        <taxon>Tracheophyta</taxon>
        <taxon>Spermatophyta</taxon>
        <taxon>Magnoliopsida</taxon>
        <taxon>eudicotyledons</taxon>
        <taxon>Gunneridae</taxon>
        <taxon>Pentapetalae</taxon>
        <taxon>rosids</taxon>
        <taxon>malvids</taxon>
        <taxon>Malvales</taxon>
        <taxon>Malvaceae</taxon>
        <taxon>Malvoideae</taxon>
        <taxon>Gossypium</taxon>
    </lineage>
</organism>
<reference evidence="1 2" key="1">
    <citation type="submission" date="2015-01" db="EMBL/GenBank/DDBJ databases">
        <title>Genome of allotetraploid Gossypium barbadense reveals genomic plasticity and fiber elongation in cotton evolution.</title>
        <authorList>
            <person name="Chen X."/>
            <person name="Liu X."/>
            <person name="Zhao B."/>
            <person name="Zheng H."/>
            <person name="Hu Y."/>
            <person name="Lu G."/>
            <person name="Yang C."/>
            <person name="Chen J."/>
            <person name="Shan C."/>
            <person name="Zhang L."/>
            <person name="Zhou Y."/>
            <person name="Wang L."/>
            <person name="Guo W."/>
            <person name="Bai Y."/>
            <person name="Ruan J."/>
            <person name="Shangguan X."/>
            <person name="Mao Y."/>
            <person name="Jiang J."/>
            <person name="Zhu Y."/>
            <person name="Lei J."/>
            <person name="Kang H."/>
            <person name="Chen S."/>
            <person name="He X."/>
            <person name="Wang R."/>
            <person name="Wang Y."/>
            <person name="Chen J."/>
            <person name="Wang L."/>
            <person name="Yu S."/>
            <person name="Wang B."/>
            <person name="Wei J."/>
            <person name="Song S."/>
            <person name="Lu X."/>
            <person name="Gao Z."/>
            <person name="Gu W."/>
            <person name="Deng X."/>
            <person name="Ma D."/>
            <person name="Wang S."/>
            <person name="Liang W."/>
            <person name="Fang L."/>
            <person name="Cai C."/>
            <person name="Zhu X."/>
            <person name="Zhou B."/>
            <person name="Zhang Y."/>
            <person name="Chen Z."/>
            <person name="Xu S."/>
            <person name="Zhu R."/>
            <person name="Wang S."/>
            <person name="Zhang T."/>
            <person name="Zhao G."/>
        </authorList>
    </citation>
    <scope>NUCLEOTIDE SEQUENCE [LARGE SCALE GENOMIC DNA]</scope>
    <source>
        <strain evidence="2">cv. Xinhai21</strain>
        <tissue evidence="1">Leaf</tissue>
    </source>
</reference>
<gene>
    <name evidence="1" type="ORF">GOBAR_AA12868</name>
</gene>
<dbReference type="PANTHER" id="PTHR43689">
    <property type="entry name" value="HYDROLASE"/>
    <property type="match status" value="1"/>
</dbReference>
<dbReference type="Proteomes" id="UP000239757">
    <property type="component" value="Unassembled WGS sequence"/>
</dbReference>
<dbReference type="EMBL" id="KZ664102">
    <property type="protein sequence ID" value="PPS07764.1"/>
    <property type="molecule type" value="Genomic_DNA"/>
</dbReference>
<evidence type="ECO:0000313" key="2">
    <source>
        <dbReference type="Proteomes" id="UP000239757"/>
    </source>
</evidence>
<dbReference type="PANTHER" id="PTHR43689:SF53">
    <property type="entry name" value="ALPHA_BETA-HYDROLASES SUPERFAMILY PROTEIN"/>
    <property type="match status" value="1"/>
</dbReference>
<proteinExistence type="predicted"/>
<sequence length="154" mass="17112">MKVTICINPGVESSSIWLDSPRFHFATEINNYGILCYHDTSQVTEELVQIILHPGLEPGAVNVFLEFICYSDGPLPEELLLQVKHGVTMIHEKASNSEEPTGILKPWKTLSSSLMLATASGLLYHETMVRQDEAPHLMNPLVESFVSHHSKISG</sequence>
<protein>
    <submittedName>
        <fullName evidence="1">Uncharacterized protein</fullName>
    </submittedName>
</protein>
<evidence type="ECO:0000313" key="1">
    <source>
        <dbReference type="EMBL" id="PPS07764.1"/>
    </source>
</evidence>
<accession>A0A2P5XWR4</accession>
<dbReference type="AlphaFoldDB" id="A0A2P5XWR4"/>